<feature type="repeat" description="WD" evidence="4">
    <location>
        <begin position="145"/>
        <end position="179"/>
    </location>
</feature>
<evidence type="ECO:0000256" key="4">
    <source>
        <dbReference type="PROSITE-ProRule" id="PRU00221"/>
    </source>
</evidence>
<evidence type="ECO:0000259" key="6">
    <source>
        <dbReference type="Pfam" id="PF04003"/>
    </source>
</evidence>
<dbReference type="InterPro" id="IPR007148">
    <property type="entry name" value="SSU_processome_Utp12"/>
</dbReference>
<proteinExistence type="inferred from homology"/>
<dbReference type="SMART" id="SM00320">
    <property type="entry name" value="WD40"/>
    <property type="match status" value="2"/>
</dbReference>
<dbReference type="InterPro" id="IPR001680">
    <property type="entry name" value="WD40_rpt"/>
</dbReference>
<feature type="region of interest" description="Disordered" evidence="5">
    <location>
        <begin position="459"/>
        <end position="499"/>
    </location>
</feature>
<dbReference type="PANTHER" id="PTHR44267">
    <property type="entry name" value="WD REPEAT-CONTAINING PROTEIN 43"/>
    <property type="match status" value="1"/>
</dbReference>
<protein>
    <recommendedName>
        <fullName evidence="6">Small-subunit processome Utp12 domain-containing protein</fullName>
    </recommendedName>
</protein>
<dbReference type="EMBL" id="CAJMXA010003593">
    <property type="protein sequence ID" value="CAE6505721.1"/>
    <property type="molecule type" value="Genomic_DNA"/>
</dbReference>
<evidence type="ECO:0000313" key="8">
    <source>
        <dbReference type="Proteomes" id="UP000663853"/>
    </source>
</evidence>
<evidence type="ECO:0000256" key="5">
    <source>
        <dbReference type="SAM" id="MobiDB-lite"/>
    </source>
</evidence>
<feature type="compositionally biased region" description="Acidic residues" evidence="5">
    <location>
        <begin position="664"/>
        <end position="696"/>
    </location>
</feature>
<sequence>MRDKKAKNKAAKPPTDRAVGTSALAQPSLSSPASRLSSFSPDGTLFAFLSLAVDKHRLRIYDVATGSAVADHTLDAARVKALVWGAFELTDESKASKKRRKRKSLTTDDAPEAPSVIQLVALGLSDGSIVLFSPTQGEVVRTLSNASHTAAITSLAPHNDSPSHLWAASEDGVIRYWNIPTSISKDVATSTPCVALAPRPGITETKDGATHLLTAQTTIQLLPISSDGIAQKELITVPGHASPVIALVWDRYSSELARRFVSAAEDDRVVSVWDAVSGKMIASVPLDSEARHVTFGAESGAPVLLALAVSGKVSLYTLPEGAKPKGVSTLSPQSVVSVEYAGKKGGDPAAADVVSAAFVPGTQGKVVLVRLVGVKPVFDTIEYRDESGAFLPEVKLTHKSANVGLTPDTNGVIPAKRYAEPQSLTIHSGTELAQDPSEAPPTTTTADLDVELAEITLSERNKALADQPGSTSGQKRRHDSPSVEPESSTSKSNKKALPVPAHSLSRTLAQALHSGDNALLETCLAHGDANLIRNTVLRLPPTLCVPLLQACVERLGRGARGEKGGGAGASAQRGTSLIRWVRAVLVCHSGFLMTIPDLVSRLASLHATLGARLALQDRLLALNGRLDLVLSQIDVQSAPRAAVDEDIIVKKKKVRRKAARYVEGESESDDGMSVDEEEGEDEGDEDGDEDEDEGSVEEIGLGSGDEEEEEDEESEEGESDEEGQKLNGFIDDEAEEDYSEDEESSAEE</sequence>
<dbReference type="SUPFAM" id="SSF50978">
    <property type="entry name" value="WD40 repeat-like"/>
    <property type="match status" value="1"/>
</dbReference>
<name>A0A8H3CYW3_9AGAM</name>
<dbReference type="AlphaFoldDB" id="A0A8H3CYW3"/>
<comment type="caution">
    <text evidence="7">The sequence shown here is derived from an EMBL/GenBank/DDBJ whole genome shotgun (WGS) entry which is preliminary data.</text>
</comment>
<dbReference type="InterPro" id="IPR052414">
    <property type="entry name" value="U3_snoRNA-assoc_WDR"/>
</dbReference>
<dbReference type="GO" id="GO:0000462">
    <property type="term" value="P:maturation of SSU-rRNA from tricistronic rRNA transcript (SSU-rRNA, 5.8S rRNA, LSU-rRNA)"/>
    <property type="evidence" value="ECO:0007669"/>
    <property type="project" value="TreeGrafter"/>
</dbReference>
<feature type="compositionally biased region" description="Acidic residues" evidence="5">
    <location>
        <begin position="704"/>
        <end position="721"/>
    </location>
</feature>
<keyword evidence="4" id="KW-0853">WD repeat</keyword>
<dbReference type="InterPro" id="IPR015943">
    <property type="entry name" value="WD40/YVTN_repeat-like_dom_sf"/>
</dbReference>
<evidence type="ECO:0000256" key="2">
    <source>
        <dbReference type="ARBA" id="ARBA00023242"/>
    </source>
</evidence>
<dbReference type="Proteomes" id="UP000663853">
    <property type="component" value="Unassembled WGS sequence"/>
</dbReference>
<comment type="similarity">
    <text evidence="3">Belongs to the UTP5 family.</text>
</comment>
<feature type="repeat" description="WD" evidence="4">
    <location>
        <begin position="237"/>
        <end position="283"/>
    </location>
</feature>
<dbReference type="Gene3D" id="2.130.10.10">
    <property type="entry name" value="YVTN repeat-like/Quinoprotein amine dehydrogenase"/>
    <property type="match status" value="2"/>
</dbReference>
<gene>
    <name evidence="7" type="ORF">RDB_LOCUS119119</name>
</gene>
<feature type="region of interest" description="Disordered" evidence="5">
    <location>
        <begin position="1"/>
        <end position="37"/>
    </location>
</feature>
<feature type="compositionally biased region" description="Basic residues" evidence="5">
    <location>
        <begin position="1"/>
        <end position="10"/>
    </location>
</feature>
<comment type="subcellular location">
    <subcellularLocation>
        <location evidence="1">Nucleus</location>
    </subcellularLocation>
</comment>
<dbReference type="Pfam" id="PF00400">
    <property type="entry name" value="WD40"/>
    <property type="match status" value="1"/>
</dbReference>
<feature type="domain" description="Small-subunit processome Utp12" evidence="6">
    <location>
        <begin position="516"/>
        <end position="630"/>
    </location>
</feature>
<dbReference type="GO" id="GO:0032040">
    <property type="term" value="C:small-subunit processome"/>
    <property type="evidence" value="ECO:0007669"/>
    <property type="project" value="UniProtKB-ARBA"/>
</dbReference>
<feature type="region of interest" description="Disordered" evidence="5">
    <location>
        <begin position="659"/>
        <end position="748"/>
    </location>
</feature>
<dbReference type="PANTHER" id="PTHR44267:SF1">
    <property type="entry name" value="WD REPEAT-CONTAINING PROTEIN 43"/>
    <property type="match status" value="1"/>
</dbReference>
<evidence type="ECO:0000313" key="7">
    <source>
        <dbReference type="EMBL" id="CAE6505721.1"/>
    </source>
</evidence>
<accession>A0A8H3CYW3</accession>
<keyword evidence="2" id="KW-0539">Nucleus</keyword>
<dbReference type="InterPro" id="IPR036322">
    <property type="entry name" value="WD40_repeat_dom_sf"/>
</dbReference>
<evidence type="ECO:0000256" key="3">
    <source>
        <dbReference type="ARBA" id="ARBA00038335"/>
    </source>
</evidence>
<feature type="compositionally biased region" description="Acidic residues" evidence="5">
    <location>
        <begin position="730"/>
        <end position="748"/>
    </location>
</feature>
<dbReference type="Pfam" id="PF04003">
    <property type="entry name" value="Utp12"/>
    <property type="match status" value="1"/>
</dbReference>
<feature type="compositionally biased region" description="Low complexity" evidence="5">
    <location>
        <begin position="22"/>
        <end position="37"/>
    </location>
</feature>
<organism evidence="7 8">
    <name type="scientific">Rhizoctonia solani</name>
    <dbReference type="NCBI Taxonomy" id="456999"/>
    <lineage>
        <taxon>Eukaryota</taxon>
        <taxon>Fungi</taxon>
        <taxon>Dikarya</taxon>
        <taxon>Basidiomycota</taxon>
        <taxon>Agaricomycotina</taxon>
        <taxon>Agaricomycetes</taxon>
        <taxon>Cantharellales</taxon>
        <taxon>Ceratobasidiaceae</taxon>
        <taxon>Rhizoctonia</taxon>
    </lineage>
</organism>
<dbReference type="PROSITE" id="PS50082">
    <property type="entry name" value="WD_REPEATS_2"/>
    <property type="match status" value="2"/>
</dbReference>
<reference evidence="7" key="1">
    <citation type="submission" date="2021-01" db="EMBL/GenBank/DDBJ databases">
        <authorList>
            <person name="Kaushik A."/>
        </authorList>
    </citation>
    <scope>NUCLEOTIDE SEQUENCE</scope>
    <source>
        <strain evidence="7">AG6-10EEA</strain>
    </source>
</reference>
<evidence type="ECO:0000256" key="1">
    <source>
        <dbReference type="ARBA" id="ARBA00004123"/>
    </source>
</evidence>